<dbReference type="PROSITE" id="PS00816">
    <property type="entry name" value="AIPM_HOMOCIT_SYNTH_2"/>
    <property type="match status" value="1"/>
</dbReference>
<dbReference type="InterPro" id="IPR013477">
    <property type="entry name" value="NifV/FrbC"/>
</dbReference>
<dbReference type="InterPro" id="IPR002034">
    <property type="entry name" value="AIPM/Hcit_synth_CS"/>
</dbReference>
<sequence length="384" mass="41932">MVNLNDKRKIWMVDTTLRDGEQAPGVVFHTHEKREIARALDRIGIDEIEVGIPAMGDGACQDIRGIVQMNLSCILSSWCRAAREDIEAAAACNTAGVHISFPTSSLLLKTFDKDEAWVMDSLERLVGVARKYFDRVSVGAQDATRTRRDFLYGFARLAFEAGADRLRIADTVGMISPLMVMKTMTDLVCQVPDLDIEFHGHNDLGMATANAVTAVDAGASSLSVTVNGLGERAGNAPLEEVAMALFEVGGYGATLDFSQMTDLCCLVAKASGREIPGSKPIVGKNVFCHESGIHCSGLLKDAASYQLFQPERVGKEACEYVIGYHSGSAAICHVLEKQGVFIDKAAARRLIPLVRQKARRQKRLLTPLELAELYHQFWKLSCPV</sequence>
<evidence type="ECO:0000313" key="6">
    <source>
        <dbReference type="Proteomes" id="UP000000442"/>
    </source>
</evidence>
<comment type="similarity">
    <text evidence="1 3">Belongs to the alpha-IPM synthase/homocitrate synthase family.</text>
</comment>
<dbReference type="AlphaFoldDB" id="C0QKL7"/>
<dbReference type="Proteomes" id="UP000000442">
    <property type="component" value="Chromosome"/>
</dbReference>
<dbReference type="PROSITE" id="PS50991">
    <property type="entry name" value="PYR_CT"/>
    <property type="match status" value="1"/>
</dbReference>
<dbReference type="HOGENOM" id="CLU_022158_4_2_7"/>
<dbReference type="Gene3D" id="1.10.238.260">
    <property type="match status" value="1"/>
</dbReference>
<evidence type="ECO:0000256" key="2">
    <source>
        <dbReference type="ARBA" id="ARBA00022679"/>
    </source>
</evidence>
<gene>
    <name evidence="5" type="primary">nifV1</name>
    <name evidence="5" type="ordered locus">HRM2_09760</name>
</gene>
<dbReference type="InterPro" id="IPR000891">
    <property type="entry name" value="PYR_CT"/>
</dbReference>
<protein>
    <submittedName>
        <fullName evidence="5">NifV1</fullName>
        <ecNumber evidence="5">2.3.3.14</ecNumber>
    </submittedName>
</protein>
<dbReference type="OrthoDB" id="9803573at2"/>
<keyword evidence="6" id="KW-1185">Reference proteome</keyword>
<keyword evidence="5" id="KW-0012">Acyltransferase</keyword>
<dbReference type="EMBL" id="CP001087">
    <property type="protein sequence ID" value="ACN14088.1"/>
    <property type="molecule type" value="Genomic_DNA"/>
</dbReference>
<name>C0QKL7_DESAH</name>
<organism evidence="5 6">
    <name type="scientific">Desulforapulum autotrophicum (strain ATCC 43914 / DSM 3382 / VKM B-1955 / HRM2)</name>
    <name type="common">Desulfobacterium autotrophicum</name>
    <dbReference type="NCBI Taxonomy" id="177437"/>
    <lineage>
        <taxon>Bacteria</taxon>
        <taxon>Pseudomonadati</taxon>
        <taxon>Thermodesulfobacteriota</taxon>
        <taxon>Desulfobacteria</taxon>
        <taxon>Desulfobacterales</taxon>
        <taxon>Desulfobacteraceae</taxon>
        <taxon>Desulforapulum</taxon>
    </lineage>
</organism>
<dbReference type="GO" id="GO:0019752">
    <property type="term" value="P:carboxylic acid metabolic process"/>
    <property type="evidence" value="ECO:0007669"/>
    <property type="project" value="InterPro"/>
</dbReference>
<dbReference type="RefSeq" id="WP_015902877.1">
    <property type="nucleotide sequence ID" value="NC_012108.1"/>
</dbReference>
<keyword evidence="2 3" id="KW-0808">Transferase</keyword>
<dbReference type="CDD" id="cd07939">
    <property type="entry name" value="DRE_TIM_NifV"/>
    <property type="match status" value="1"/>
</dbReference>
<proteinExistence type="inferred from homology"/>
<dbReference type="PANTHER" id="PTHR42880">
    <property type="entry name" value="HOMOCITRATE SYNTHASE"/>
    <property type="match status" value="1"/>
</dbReference>
<accession>C0QKL7</accession>
<dbReference type="STRING" id="177437.HRM2_09760"/>
<evidence type="ECO:0000259" key="4">
    <source>
        <dbReference type="PROSITE" id="PS50991"/>
    </source>
</evidence>
<dbReference type="eggNOG" id="COG0119">
    <property type="taxonomic scope" value="Bacteria"/>
</dbReference>
<dbReference type="KEGG" id="dat:HRM2_09760"/>
<evidence type="ECO:0000313" key="5">
    <source>
        <dbReference type="EMBL" id="ACN14088.1"/>
    </source>
</evidence>
<dbReference type="Pfam" id="PF00682">
    <property type="entry name" value="HMGL-like"/>
    <property type="match status" value="1"/>
</dbReference>
<dbReference type="GO" id="GO:0004410">
    <property type="term" value="F:homocitrate synthase activity"/>
    <property type="evidence" value="ECO:0007669"/>
    <property type="project" value="UniProtKB-EC"/>
</dbReference>
<dbReference type="PANTHER" id="PTHR42880:SF1">
    <property type="entry name" value="ISOPROPYLMALATE_HOMOCITRATE_CITRAMALATE SYNTHASE FAMILY PROTEIN"/>
    <property type="match status" value="1"/>
</dbReference>
<evidence type="ECO:0000256" key="1">
    <source>
        <dbReference type="ARBA" id="ARBA00006154"/>
    </source>
</evidence>
<reference evidence="5 6" key="1">
    <citation type="journal article" date="2009" name="Environ. Microbiol.">
        <title>Genome sequence of Desulfobacterium autotrophicum HRM2, a marine sulfate reducer oxidizing organic carbon completely to carbon dioxide.</title>
        <authorList>
            <person name="Strittmatter A.W."/>
            <person name="Liesegang H."/>
            <person name="Rabus R."/>
            <person name="Decker I."/>
            <person name="Amann J."/>
            <person name="Andres S."/>
            <person name="Henne A."/>
            <person name="Fricke W.F."/>
            <person name="Martinez-Arias R."/>
            <person name="Bartels D."/>
            <person name="Goesmann A."/>
            <person name="Krause L."/>
            <person name="Puehler A."/>
            <person name="Klenk H.P."/>
            <person name="Richter M."/>
            <person name="Schuler M."/>
            <person name="Gloeckner F.O."/>
            <person name="Meyerdierks A."/>
            <person name="Gottschalk G."/>
            <person name="Amann R."/>
        </authorList>
    </citation>
    <scope>NUCLEOTIDE SEQUENCE [LARGE SCALE GENOMIC DNA]</scope>
    <source>
        <strain evidence="6">ATCC 43914 / DSM 3382 / HRM2</strain>
    </source>
</reference>
<dbReference type="EC" id="2.3.3.14" evidence="5"/>
<dbReference type="Gene3D" id="3.20.20.70">
    <property type="entry name" value="Aldolase class I"/>
    <property type="match status" value="1"/>
</dbReference>
<dbReference type="Pfam" id="PF22617">
    <property type="entry name" value="HCS_D2"/>
    <property type="match status" value="1"/>
</dbReference>
<dbReference type="InterPro" id="IPR013785">
    <property type="entry name" value="Aldolase_TIM"/>
</dbReference>
<feature type="domain" description="Pyruvate carboxyltransferase" evidence="4">
    <location>
        <begin position="10"/>
        <end position="261"/>
    </location>
</feature>
<dbReference type="SUPFAM" id="SSF51569">
    <property type="entry name" value="Aldolase"/>
    <property type="match status" value="1"/>
</dbReference>
<dbReference type="PROSITE" id="PS00815">
    <property type="entry name" value="AIPM_HOMOCIT_SYNTH_1"/>
    <property type="match status" value="1"/>
</dbReference>
<dbReference type="InterPro" id="IPR054691">
    <property type="entry name" value="LeuA/HCS_post-cat"/>
</dbReference>
<evidence type="ECO:0000256" key="3">
    <source>
        <dbReference type="RuleBase" id="RU003523"/>
    </source>
</evidence>